<evidence type="ECO:0000313" key="3">
    <source>
        <dbReference type="Proteomes" id="UP001372338"/>
    </source>
</evidence>
<evidence type="ECO:0000256" key="1">
    <source>
        <dbReference type="SAM" id="MobiDB-lite"/>
    </source>
</evidence>
<dbReference type="PANTHER" id="PTHR33095">
    <property type="entry name" value="OS07G0619500 PROTEIN"/>
    <property type="match status" value="1"/>
</dbReference>
<name>A0AAN9EGI0_CROPI</name>
<accession>A0AAN9EGI0</accession>
<dbReference type="EMBL" id="JAYWIO010000007">
    <property type="protein sequence ID" value="KAK7252373.1"/>
    <property type="molecule type" value="Genomic_DNA"/>
</dbReference>
<evidence type="ECO:0000313" key="2">
    <source>
        <dbReference type="EMBL" id="KAK7252373.1"/>
    </source>
</evidence>
<gene>
    <name evidence="2" type="ORF">RIF29_36273</name>
</gene>
<organism evidence="2 3">
    <name type="scientific">Crotalaria pallida</name>
    <name type="common">Smooth rattlebox</name>
    <name type="synonym">Crotalaria striata</name>
    <dbReference type="NCBI Taxonomy" id="3830"/>
    <lineage>
        <taxon>Eukaryota</taxon>
        <taxon>Viridiplantae</taxon>
        <taxon>Streptophyta</taxon>
        <taxon>Embryophyta</taxon>
        <taxon>Tracheophyta</taxon>
        <taxon>Spermatophyta</taxon>
        <taxon>Magnoliopsida</taxon>
        <taxon>eudicotyledons</taxon>
        <taxon>Gunneridae</taxon>
        <taxon>Pentapetalae</taxon>
        <taxon>rosids</taxon>
        <taxon>fabids</taxon>
        <taxon>Fabales</taxon>
        <taxon>Fabaceae</taxon>
        <taxon>Papilionoideae</taxon>
        <taxon>50 kb inversion clade</taxon>
        <taxon>genistoids sensu lato</taxon>
        <taxon>core genistoids</taxon>
        <taxon>Crotalarieae</taxon>
        <taxon>Crotalaria</taxon>
    </lineage>
</organism>
<dbReference type="InterPro" id="IPR012442">
    <property type="entry name" value="DUF1645_plant"/>
</dbReference>
<comment type="caution">
    <text evidence="2">The sequence shown here is derived from an EMBL/GenBank/DDBJ whole genome shotgun (WGS) entry which is preliminary data.</text>
</comment>
<dbReference type="PANTHER" id="PTHR33095:SF114">
    <property type="entry name" value="DUF1645 FAMILY PROTEIN"/>
    <property type="match status" value="1"/>
</dbReference>
<feature type="compositionally biased region" description="Acidic residues" evidence="1">
    <location>
        <begin position="27"/>
        <end position="48"/>
    </location>
</feature>
<dbReference type="Pfam" id="PF07816">
    <property type="entry name" value="DUF1645"/>
    <property type="match status" value="1"/>
</dbReference>
<dbReference type="AlphaFoldDB" id="A0AAN9EGI0"/>
<feature type="region of interest" description="Disordered" evidence="1">
    <location>
        <begin position="25"/>
        <end position="48"/>
    </location>
</feature>
<protein>
    <submittedName>
        <fullName evidence="2">Uncharacterized protein</fullName>
    </submittedName>
</protein>
<dbReference type="Proteomes" id="UP001372338">
    <property type="component" value="Unassembled WGS sequence"/>
</dbReference>
<reference evidence="2 3" key="1">
    <citation type="submission" date="2024-01" db="EMBL/GenBank/DDBJ databases">
        <title>The genomes of 5 underutilized Papilionoideae crops provide insights into root nodulation and disease resistanc.</title>
        <authorList>
            <person name="Yuan L."/>
        </authorList>
    </citation>
    <scope>NUCLEOTIDE SEQUENCE [LARGE SCALE GENOMIC DNA]</scope>
    <source>
        <strain evidence="2">ZHUSHIDOU_FW_LH</strain>
        <tissue evidence="2">Leaf</tissue>
    </source>
</reference>
<feature type="compositionally biased region" description="Low complexity" evidence="1">
    <location>
        <begin position="112"/>
        <end position="127"/>
    </location>
</feature>
<sequence>MQGVSEEFANANERFEHDLMTKLRIEEENEDRENHEVEEEHEEEEEEEFTFVFTNSNGSTISADEAFQDGQIRPVFPVFNRDLLFSGDYDGASVLRSPIKKVFIQQEDNSPSSTAADASESGSESELAPAEAAYCEWTPKAAVKSNSTGFSKLWRFKDVKLRSNSDGKDTFVFLHHPPAAKAAEKARAEEVRNVTVRKVKGKTTSSSSAHEKHYVMYRAKKESEKHRSYLPYKADLFGFFANASGLSRNVHPY</sequence>
<keyword evidence="3" id="KW-1185">Reference proteome</keyword>
<proteinExistence type="predicted"/>
<feature type="region of interest" description="Disordered" evidence="1">
    <location>
        <begin position="106"/>
        <end position="127"/>
    </location>
</feature>